<accession>A0ABZ3BVE8</accession>
<sequence length="40" mass="4352">MRTLARLVVDAGSSSAVIVMVEPIVETWIAVRVLRGNRDA</sequence>
<proteinExistence type="predicted"/>
<dbReference type="RefSeq" id="WP_342312170.1">
    <property type="nucleotide sequence ID" value="NZ_CP150851.1"/>
</dbReference>
<name>A0ABZ3BVE8_BURPY</name>
<reference evidence="1 2" key="1">
    <citation type="submission" date="2024-04" db="EMBL/GenBank/DDBJ databases">
        <title>Biological Control Activity of Plant Growth Promoting Rhizobacteria Burkholderia pyrrocinia BX1 against Tobacco black shank Introduction Tobacco black shank (TBS) caused by the oomycete Phytophthora. nicotianae (P. nicotianae) has become a destructive soil.</title>
        <authorList>
            <person name="Liu X."/>
            <person name="Shu C."/>
        </authorList>
    </citation>
    <scope>NUCLEOTIDE SEQUENCE [LARGE SCALE GENOMIC DNA]</scope>
    <source>
        <strain evidence="1 2">BX1</strain>
        <plasmid evidence="1 2">unnamed</plasmid>
    </source>
</reference>
<evidence type="ECO:0000313" key="1">
    <source>
        <dbReference type="EMBL" id="WZW58898.1"/>
    </source>
</evidence>
<protein>
    <submittedName>
        <fullName evidence="1">Uncharacterized protein</fullName>
    </submittedName>
</protein>
<keyword evidence="2" id="KW-1185">Reference proteome</keyword>
<geneLocation type="plasmid" evidence="1 2">
    <name>unnamed</name>
</geneLocation>
<dbReference type="Proteomes" id="UP001484179">
    <property type="component" value="Plasmid unnamed"/>
</dbReference>
<organism evidence="1 2">
    <name type="scientific">Burkholderia pyrrocinia</name>
    <name type="common">Pseudomonas pyrrocinia</name>
    <dbReference type="NCBI Taxonomy" id="60550"/>
    <lineage>
        <taxon>Bacteria</taxon>
        <taxon>Pseudomonadati</taxon>
        <taxon>Pseudomonadota</taxon>
        <taxon>Betaproteobacteria</taxon>
        <taxon>Burkholderiales</taxon>
        <taxon>Burkholderiaceae</taxon>
        <taxon>Burkholderia</taxon>
        <taxon>Burkholderia cepacia complex</taxon>
    </lineage>
</organism>
<keyword evidence="1" id="KW-0614">Plasmid</keyword>
<dbReference type="EMBL" id="CP150851">
    <property type="protein sequence ID" value="WZW58898.1"/>
    <property type="molecule type" value="Genomic_DNA"/>
</dbReference>
<evidence type="ECO:0000313" key="2">
    <source>
        <dbReference type="Proteomes" id="UP001484179"/>
    </source>
</evidence>
<gene>
    <name evidence="1" type="ORF">WN985_35145</name>
</gene>